<dbReference type="InterPro" id="IPR036445">
    <property type="entry name" value="GPCR_2_extracell_dom_sf"/>
</dbReference>
<dbReference type="InterPro" id="IPR013320">
    <property type="entry name" value="ConA-like_dom_sf"/>
</dbReference>
<protein>
    <submittedName>
        <fullName evidence="17">Probable G-protein coupled receptor 112</fullName>
    </submittedName>
</protein>
<feature type="domain" description="GAIN-B" evidence="13">
    <location>
        <begin position="2524"/>
        <end position="2680"/>
    </location>
</feature>
<evidence type="ECO:0000256" key="9">
    <source>
        <dbReference type="ARBA" id="ARBA00023224"/>
    </source>
</evidence>
<dbReference type="PROSITE" id="PS50221">
    <property type="entry name" value="GAIN_B"/>
    <property type="match status" value="1"/>
</dbReference>
<dbReference type="CTD" id="139378"/>
<evidence type="ECO:0000256" key="4">
    <source>
        <dbReference type="ARBA" id="ARBA00022989"/>
    </source>
</evidence>
<reference evidence="17" key="1">
    <citation type="submission" date="2025-08" db="UniProtKB">
        <authorList>
            <consortium name="RefSeq"/>
        </authorList>
    </citation>
    <scope>IDENTIFICATION</scope>
    <source>
        <tissue evidence="17">Kidney</tissue>
    </source>
</reference>
<dbReference type="Pfam" id="PF00354">
    <property type="entry name" value="Pentaxin"/>
    <property type="match status" value="1"/>
</dbReference>
<keyword evidence="8 17" id="KW-0675">Receptor</keyword>
<dbReference type="Gene3D" id="4.10.1240.10">
    <property type="entry name" value="GPCR, family 2, extracellular hormone receptor domain"/>
    <property type="match status" value="1"/>
</dbReference>
<dbReference type="PANTHER" id="PTHR12011">
    <property type="entry name" value="ADHESION G-PROTEIN COUPLED RECEPTOR"/>
    <property type="match status" value="1"/>
</dbReference>
<evidence type="ECO:0000256" key="7">
    <source>
        <dbReference type="ARBA" id="ARBA00023157"/>
    </source>
</evidence>
<sequence length="2954" mass="320746">MKEHIVYQRLYGLLLMSSFIFLSDPLSLKGKRLDFYGRSDRYVSLTNSIPELSRFTACIDLVSMADRSTYWMAFSYIAKNTLLGREDIHLGLAGNQKQLILYSLGKAFYISHHLTPFHWHTICLIWDGVKGKLELFVDKERILIIMDQPHSLTANGTLVLGHLPKNGKGQVKSVAPHFTGSLYYFQLWDRILEHEEFTRCLDGNIVSWEEDIWLVHKIIPTFDRRLRCFVSENMTVQETSTTLSQQIHLTTPSQITALSPQKTIYSSTIMSKSMPIFITNHTNISHSNTTSPPLVTMTLSKSLKTSIADTATFTNVLSNSTMITLPSQSTLNCTTTDSMKITEHSSSESTRTTKMVEAVAPETFQPTRATHLFSIPGVTINPFLSKTSTDSQTTSMNTLFTTIKSTFMSATSWPVHKSTDTSALPIATPTQEFLVSTAAKTSAVTTGIGTSLASPTDLITSTDAPVDSVFPTTQVPPTLATTEMEITFTVNLGMSTETTSGSRPVEIEWTPSHVHDASLSSREDAISTFMPRRTSSMTLSSMMAPPITGTQSTQTVTDNEGSYTSFTPRITLSPTLVETTPSLTIAGSESTQNTSKAGEHMLTLISTQSISTSQASESGSTSVPDETPHQFSTNAITWTPKPNQNPLTSINMTTIHTFVPNENFTSAFHGNTTYTDHSSTSDTTRLPETSTESKVTTSTDATTVRYTTAQFKQTTPCFANLSITSRATSVTNPSEFKLTTSLLGTISMSTADASELPLISRETVGPPVDKSTDMKLSFPTRESTSEATKTEANGVSVIGNTIDLISKFPTTQPFNTPVTKKETTSYYLKGTSTLPAEAEVSPFSVMLETTDESAQIMTVSVTASPFPDREKLTTILDNKTVTLDLGGSWHSTKLMETTPKSSYNGTMEIFNSTHTYTTRWMSETTERNSAPLPTSGSTQAFSKPFIATTTRKSETSFTTFPTDRTARYLSAGIFSPLSVATHFSTTPTLITHMGSPPINVSAVTSRVVSEETKVTLRGPPTRDSSPSTLSDLSPLSSATITTSLVPPLSQTASIISKTMSIHRDSTHTTVEPTVTSTMMALTEVPSLTKTHVPSQNPLTPETTKAKPTLFLPSTDTITPPACTLGFSKPLSDHIPFVSSPLVISTTSPPVATRPISQGKETSTHDLSFLHTSGGGGDVVSLATITTENFAGDETTPLHTSANKLTTSVDNQISQSPTDLVNTQVSTHWVTGTSTLFSDKQQMTMSVGETPRTMEVTEISSANSSFIFYSQSTSPLEMTTEISSQQTYLSSEVPLGTLPDKNLDVSPTSESPQTTHILTSSNSVDIDISEIYLPSQALTTNFVSPDRESISALALSTPRTAEVIVSSSSVTHPLPSRQDTSFVDNATSRTTTNTTLSYLPSLKTQPKVTSIASSISESTQTYPKSLSSFTTRLPSANFTIISNDGTTVALSVPNVLTTIGETSMEKSIPIYQMSSLPFNATAFISKNISDTPTVSVTRSSKTTQLGCLKSPSPDTSGLTSEMSTVPVNDPSFSSTAVPSVPAITGQPLSTLLSSVSPMTTTAIQTSTLDVIPVTYTEHTSEHTTMASSTFTNSEMTQVSSKIMPTSVSSPTKPNFPSTKTIPTTIVDRTVTPLIDTITFSPLHSKNTEAISSIPHTTFSPLLSTTQQSSDEATTLSLLPGITFRSQSTVSSGKMTVFKHTYSGISVPENVFSPTPSNDLHTSLDIQVSKPSLTSFKSTPGPTENAQTITTYLSSNTGKVTSSSKSTFLTTELTTSAPSVNTSVLYLPWTSSSANLPSSTSLLYALRSTVTMLSTSKTSFPPTAQMVEFPVLGTQITSSDTRSLLTTSWKTPTAKDSPFPISTKTLMPTPKIETDTLHFIPGSLSTFASSQAGLVSSDAMTTLSIPTSEMLPTFGFSENHSLSVSSRALPTTSSDIKLPFEKTTTSITSGTTLPSNPSAIAKTATLPTLTWISSNLPSGMSLATGPNGFPVLTAPAVEVSTPTLVTPDVTSAYPFPNFTPPPFASGSTIITKTMHAPTLGNIATGSQASFSMSPKDTGGDIYISASPETSSRTTVTDNSRTGSQSLSFSGVNVSPSTAEHTWSIGSMLLPTSPKTLAWNRFPDTSPSSPLILPKSTSKSLISTNISTTTRALIPQVSAGVTHPSSFETTWPDSTSTFLSTEALTLSAATASIVSFYNIKMSFSVFDEETRIPITSVIHEFTKDWLNSIFQDSEFYLTNLAIQIKSRDTSKEEMAMYRYILGQREGQEMATISHVPYSCACQVIIKANSSLPPMDLISRIKRKIHGNFTHGSFTQDQLTLLVKSDHVIVKKLEPGKCEADDTPSIYKGTYQWLLTDPTETAQSRCIKNKNGNATRICSISIQTGKSLWEKPRFKQCKLLQGLPDKIVDLANVTISDENADDVAEHILNLVKEASLLDEEETRIIVSKVADISKCDEISMKLTQIILQIINVVSEKQSDLTSNLHPVSNVILRTIERAGHKIEFSGRTANITVGGLALAVLRMDHRFEGMAFSICSYEVTAPEIYLGDVPLGKVLASIYLPKSLRERIPFNGLQTILFSFFGQTSLFKIKNATKALTTYVLSASISDTSIQNLADPVVITLQHIDGNWNYDQVYCAFWDFATNNGLGGWNSSGCKVKETNVNYTICQCDHLTHFGVLMDLSRSTVDAVNERILMIITYTGCGISSIFLGIAMVTYIAFHKLRKDYPSKILINLCTALLMLNLVFLVNSWLSSFQKEGLCITAAVALHYFLLVSLTWMGLEAVHMYFALVRVFNIYIPHYIFKFCVAGWGFFIFVFYCVMKETVREQWHIHLHCRWLRLENTSGGSSRRGIHVGCKQERLKKTLEHKLLTPSLKSIASSCTFKSIGSAQGPPSEISFSNDDFDEDPYCFSPLSCEVMPNCLRRILPAEIKMNSVHKQGSFSINLSTDAHLPPTLDWGKC</sequence>
<dbReference type="InterPro" id="IPR017981">
    <property type="entry name" value="GPCR_2-like_7TM"/>
</dbReference>
<dbReference type="GeneID" id="105986910"/>
<dbReference type="RefSeq" id="XP_012873505.1">
    <property type="nucleotide sequence ID" value="XM_013018051.1"/>
</dbReference>
<dbReference type="InterPro" id="IPR057244">
    <property type="entry name" value="GAIN_B"/>
</dbReference>
<feature type="compositionally biased region" description="Low complexity" evidence="11">
    <location>
        <begin position="609"/>
        <end position="622"/>
    </location>
</feature>
<dbReference type="Gene3D" id="2.60.220.50">
    <property type="match status" value="1"/>
</dbReference>
<dbReference type="PROSITE" id="PS51828">
    <property type="entry name" value="PTX_2"/>
    <property type="match status" value="1"/>
</dbReference>
<evidence type="ECO:0000256" key="8">
    <source>
        <dbReference type="ARBA" id="ARBA00023170"/>
    </source>
</evidence>
<dbReference type="SMART" id="SM00159">
    <property type="entry name" value="PTX"/>
    <property type="match status" value="1"/>
</dbReference>
<evidence type="ECO:0000256" key="11">
    <source>
        <dbReference type="SAM" id="MobiDB-lite"/>
    </source>
</evidence>
<dbReference type="InterPro" id="IPR046338">
    <property type="entry name" value="GAIN_dom_sf"/>
</dbReference>
<feature type="region of interest" description="Disordered" evidence="11">
    <location>
        <begin position="675"/>
        <end position="695"/>
    </location>
</feature>
<feature type="domain" description="G-protein coupled receptors family 2 profile 2" evidence="14">
    <location>
        <begin position="2689"/>
        <end position="2806"/>
    </location>
</feature>
<keyword evidence="3 12" id="KW-0812">Transmembrane</keyword>
<dbReference type="SMART" id="SM00303">
    <property type="entry name" value="GPS"/>
    <property type="match status" value="1"/>
</dbReference>
<dbReference type="GO" id="GO:0007166">
    <property type="term" value="P:cell surface receptor signaling pathway"/>
    <property type="evidence" value="ECO:0007669"/>
    <property type="project" value="InterPro"/>
</dbReference>
<evidence type="ECO:0000259" key="14">
    <source>
        <dbReference type="PROSITE" id="PS50261"/>
    </source>
</evidence>
<feature type="compositionally biased region" description="Low complexity" evidence="11">
    <location>
        <begin position="1019"/>
        <end position="1034"/>
    </location>
</feature>
<dbReference type="InterPro" id="IPR001759">
    <property type="entry name" value="PTX_dom"/>
</dbReference>
<feature type="region of interest" description="Disordered" evidence="11">
    <location>
        <begin position="1011"/>
        <end position="1034"/>
    </location>
</feature>
<keyword evidence="5" id="KW-0297">G-protein coupled receptor</keyword>
<feature type="transmembrane region" description="Helical" evidence="12">
    <location>
        <begin position="2795"/>
        <end position="2815"/>
    </location>
</feature>
<feature type="domain" description="Pentraxin (PTX)" evidence="15">
    <location>
        <begin position="29"/>
        <end position="228"/>
    </location>
</feature>
<keyword evidence="7" id="KW-1015">Disulfide bond</keyword>
<keyword evidence="9" id="KW-0807">Transducer</keyword>
<proteinExistence type="inferred from homology"/>
<feature type="transmembrane region" description="Helical" evidence="12">
    <location>
        <begin position="2725"/>
        <end position="2746"/>
    </location>
</feature>
<evidence type="ECO:0000313" key="17">
    <source>
        <dbReference type="RefSeq" id="XP_012873505.1"/>
    </source>
</evidence>
<organism evidence="16 17">
    <name type="scientific">Dipodomys ordii</name>
    <name type="common">Ord's kangaroo rat</name>
    <dbReference type="NCBI Taxonomy" id="10020"/>
    <lineage>
        <taxon>Eukaryota</taxon>
        <taxon>Metazoa</taxon>
        <taxon>Chordata</taxon>
        <taxon>Craniata</taxon>
        <taxon>Vertebrata</taxon>
        <taxon>Euteleostomi</taxon>
        <taxon>Mammalia</taxon>
        <taxon>Eutheria</taxon>
        <taxon>Euarchontoglires</taxon>
        <taxon>Glires</taxon>
        <taxon>Rodentia</taxon>
        <taxon>Castorimorpha</taxon>
        <taxon>Heteromyidae</taxon>
        <taxon>Dipodomyinae</taxon>
        <taxon>Dipodomys</taxon>
    </lineage>
</organism>
<keyword evidence="4 12" id="KW-1133">Transmembrane helix</keyword>
<evidence type="ECO:0000259" key="15">
    <source>
        <dbReference type="PROSITE" id="PS51828"/>
    </source>
</evidence>
<dbReference type="Pfam" id="PF01825">
    <property type="entry name" value="GPS"/>
    <property type="match status" value="1"/>
</dbReference>
<name>A0A1S3FB85_DIPOR</name>
<evidence type="ECO:0000256" key="12">
    <source>
        <dbReference type="SAM" id="Phobius"/>
    </source>
</evidence>
<feature type="transmembrane region" description="Helical" evidence="12">
    <location>
        <begin position="2564"/>
        <end position="2583"/>
    </location>
</feature>
<evidence type="ECO:0000256" key="5">
    <source>
        <dbReference type="ARBA" id="ARBA00023040"/>
    </source>
</evidence>
<evidence type="ECO:0000256" key="1">
    <source>
        <dbReference type="ARBA" id="ARBA00004141"/>
    </source>
</evidence>
<feature type="region of interest" description="Disordered" evidence="11">
    <location>
        <begin position="1089"/>
        <end position="1110"/>
    </location>
</feature>
<feature type="region of interest" description="Disordered" evidence="11">
    <location>
        <begin position="609"/>
        <end position="644"/>
    </location>
</feature>
<dbReference type="InterPro" id="IPR000832">
    <property type="entry name" value="GPCR_2_secretin-like"/>
</dbReference>
<dbReference type="GO" id="GO:0005886">
    <property type="term" value="C:plasma membrane"/>
    <property type="evidence" value="ECO:0007669"/>
    <property type="project" value="TreeGrafter"/>
</dbReference>
<evidence type="ECO:0000313" key="16">
    <source>
        <dbReference type="Proteomes" id="UP000081671"/>
    </source>
</evidence>
<evidence type="ECO:0000256" key="3">
    <source>
        <dbReference type="ARBA" id="ARBA00022692"/>
    </source>
</evidence>
<dbReference type="GO" id="GO:0004930">
    <property type="term" value="F:G protein-coupled receptor activity"/>
    <property type="evidence" value="ECO:0007669"/>
    <property type="project" value="UniProtKB-KW"/>
</dbReference>
<feature type="region of interest" description="Disordered" evidence="11">
    <location>
        <begin position="2063"/>
        <end position="2088"/>
    </location>
</feature>
<dbReference type="PROSITE" id="PS50261">
    <property type="entry name" value="G_PROTEIN_RECEP_F2_4"/>
    <property type="match status" value="1"/>
</dbReference>
<comment type="caution">
    <text evidence="10">Lacks conserved residue(s) required for the propagation of feature annotation.</text>
</comment>
<dbReference type="OrthoDB" id="10037534at2759"/>
<dbReference type="GO" id="GO:0007189">
    <property type="term" value="P:adenylate cyclase-activating G protein-coupled receptor signaling pathway"/>
    <property type="evidence" value="ECO:0007669"/>
    <property type="project" value="TreeGrafter"/>
</dbReference>
<keyword evidence="16" id="KW-1185">Reference proteome</keyword>
<dbReference type="SUPFAM" id="SSF49899">
    <property type="entry name" value="Concanavalin A-like lectins/glucanases"/>
    <property type="match status" value="1"/>
</dbReference>
<dbReference type="KEGG" id="dord:105986910"/>
<gene>
    <name evidence="17" type="primary">Adgrg4</name>
</gene>
<evidence type="ECO:0000256" key="2">
    <source>
        <dbReference type="ARBA" id="ARBA00007343"/>
    </source>
</evidence>
<dbReference type="InParanoid" id="A0A1S3FB85"/>
<evidence type="ECO:0000256" key="6">
    <source>
        <dbReference type="ARBA" id="ARBA00023136"/>
    </source>
</evidence>
<dbReference type="PANTHER" id="PTHR12011:SF277">
    <property type="entry name" value="ADHESION G-PROTEIN COUPLED RECEPTOR G4"/>
    <property type="match status" value="1"/>
</dbReference>
<dbReference type="Proteomes" id="UP000081671">
    <property type="component" value="Unplaced"/>
</dbReference>
<dbReference type="Gene3D" id="1.20.1070.10">
    <property type="entry name" value="Rhodopsin 7-helix transmembrane proteins"/>
    <property type="match status" value="1"/>
</dbReference>
<evidence type="ECO:0000259" key="13">
    <source>
        <dbReference type="PROSITE" id="PS50221"/>
    </source>
</evidence>
<dbReference type="InterPro" id="IPR000203">
    <property type="entry name" value="GPS"/>
</dbReference>
<feature type="transmembrane region" description="Helical" evidence="12">
    <location>
        <begin position="2688"/>
        <end position="2713"/>
    </location>
</feature>
<feature type="compositionally biased region" description="Polar residues" evidence="11">
    <location>
        <begin position="2064"/>
        <end position="2088"/>
    </location>
</feature>
<dbReference type="STRING" id="10020.ENSDORP00000024135"/>
<accession>A0A1S3FB85</accession>
<dbReference type="FunCoup" id="A0A1S3FB85">
    <property type="interactions" value="1"/>
</dbReference>
<evidence type="ECO:0000256" key="10">
    <source>
        <dbReference type="PROSITE-ProRule" id="PRU01172"/>
    </source>
</evidence>
<feature type="compositionally biased region" description="Polar residues" evidence="11">
    <location>
        <begin position="1089"/>
        <end position="1102"/>
    </location>
</feature>
<feature type="compositionally biased region" description="Polar residues" evidence="11">
    <location>
        <begin position="629"/>
        <end position="644"/>
    </location>
</feature>
<dbReference type="FunFam" id="2.60.120.200:FF:000172">
    <property type="entry name" value="Adhesion G protein-coupled receptor G4"/>
    <property type="match status" value="1"/>
</dbReference>
<feature type="transmembrane region" description="Helical" evidence="12">
    <location>
        <begin position="2753"/>
        <end position="2775"/>
    </location>
</feature>
<dbReference type="FunFam" id="2.60.220.50:FF:000018">
    <property type="entry name" value="Adhesion G protein-coupled receptor G6"/>
    <property type="match status" value="1"/>
</dbReference>
<comment type="subcellular location">
    <subcellularLocation>
        <location evidence="1">Membrane</location>
        <topology evidence="1">Multi-pass membrane protein</topology>
    </subcellularLocation>
</comment>
<comment type="similarity">
    <text evidence="2">Belongs to the G-protein coupled receptor 2 family. Adhesion G-protein coupled receptor (ADGR) subfamily.</text>
</comment>
<keyword evidence="6 12" id="KW-0472">Membrane</keyword>
<dbReference type="Pfam" id="PF00002">
    <property type="entry name" value="7tm_2"/>
    <property type="match status" value="1"/>
</dbReference>
<dbReference type="Gene3D" id="2.60.120.200">
    <property type="match status" value="1"/>
</dbReference>